<evidence type="ECO:0000313" key="2">
    <source>
        <dbReference type="Proteomes" id="UP001356095"/>
    </source>
</evidence>
<evidence type="ECO:0000313" key="1">
    <source>
        <dbReference type="EMBL" id="MEE2036206.1"/>
    </source>
</evidence>
<sequence length="272" mass="30201">MSGMDSSDKYREAAREAGVPEHAIDLALGLARPQIELTSSAEGGGVLAGQYGGLPSLPPDAAWGSYPHFVASVDCAALPRDALDIPLPEDGHLLFFANKHDPLDDDEPAVGDYVVHVPAGTLTEERSPQPLREDIEEFEDEEAAAYWATPHTDPRPLYARSIRSLPTDDDDALHDPEVRKVYRQYGLEHHDKRELVWGVDLLLGGYAYSPQDPPIMQSPEEKAKEEWVLLAQAQYAMQADPDCQGCPFWIIRRSDLEKRNFAGARVVMSQYH</sequence>
<organism evidence="1 2">
    <name type="scientific">Nocardiopsis codii</name>
    <dbReference type="NCBI Taxonomy" id="3065942"/>
    <lineage>
        <taxon>Bacteria</taxon>
        <taxon>Bacillati</taxon>
        <taxon>Actinomycetota</taxon>
        <taxon>Actinomycetes</taxon>
        <taxon>Streptosporangiales</taxon>
        <taxon>Nocardiopsidaceae</taxon>
        <taxon>Nocardiopsis</taxon>
    </lineage>
</organism>
<dbReference type="Proteomes" id="UP001356095">
    <property type="component" value="Unassembled WGS sequence"/>
</dbReference>
<accession>A0ABU7K1T5</accession>
<dbReference type="Gene3D" id="2.30.320.10">
    <property type="entry name" value="YwqG-like"/>
    <property type="match status" value="1"/>
</dbReference>
<keyword evidence="2" id="KW-1185">Reference proteome</keyword>
<dbReference type="SUPFAM" id="SSF103032">
    <property type="entry name" value="Hypothetical protein YwqG"/>
    <property type="match status" value="1"/>
</dbReference>
<name>A0ABU7K1T5_9ACTN</name>
<protein>
    <submittedName>
        <fullName evidence="1">DUF1963 domain-containing protein</fullName>
    </submittedName>
</protein>
<proteinExistence type="predicted"/>
<dbReference type="Pfam" id="PF09234">
    <property type="entry name" value="DUF1963"/>
    <property type="match status" value="1"/>
</dbReference>
<comment type="caution">
    <text evidence="1">The sequence shown here is derived from an EMBL/GenBank/DDBJ whole genome shotgun (WGS) entry which is preliminary data.</text>
</comment>
<gene>
    <name evidence="1" type="ORF">Q8791_03095</name>
</gene>
<reference evidence="1 2" key="1">
    <citation type="submission" date="2023-08" db="EMBL/GenBank/DDBJ databases">
        <authorList>
            <person name="Girao M."/>
            <person name="Carvalho M.F."/>
        </authorList>
    </citation>
    <scope>NUCLEOTIDE SEQUENCE [LARGE SCALE GENOMIC DNA]</scope>
    <source>
        <strain evidence="1 2">CT-R113</strain>
    </source>
</reference>
<dbReference type="InterPro" id="IPR015315">
    <property type="entry name" value="DUF1963"/>
</dbReference>
<dbReference type="InterPro" id="IPR035948">
    <property type="entry name" value="YwqG-like_sf"/>
</dbReference>
<dbReference type="EMBL" id="JAUZMY010000002">
    <property type="protein sequence ID" value="MEE2036206.1"/>
    <property type="molecule type" value="Genomic_DNA"/>
</dbReference>